<sequence length="427" mass="47334">MKTPTYNFRSLFSRLGPSKATTAATTTAAIAATNNPPPPKKPRSLYSIIKLFSSNRPKHHHPAIRINMDTNLPRIFITADTNEFDPSELAQWQAEGYEVEYIPRADTHAFELLGDSLESNEKYCIIAYGTAATIALEYALYPVGNLAALIVYYPTGLPSTFPSEEYPKRIRQIFIHVPDAQPFNFDITKKIPSLKFQLYQNAKPGFAEKLTINYNPIAQGLAHSRSLAIVREVLGPKVDLEEIWGEHLLASFVARNANRTLDSMVKEPYVNHVPTLTGGNGYAELHSFYNEHFIPNNPPSLSLRQISRTVGVDRIVDEMICRFDHTTEISWMLPGVKPTGRKVEIPIVLIACIKAGKVFAENVYWDQASVLKQIGVVDFTGLPVSGPESAWKVGDRDSVPGNIMLGTWEETLTNDGSATVTEGVTGS</sequence>
<evidence type="ECO:0000313" key="2">
    <source>
        <dbReference type="Proteomes" id="UP001313282"/>
    </source>
</evidence>
<protein>
    <recommendedName>
        <fullName evidence="3">Carboxymethylenebutenolidase</fullName>
    </recommendedName>
</protein>
<reference evidence="1 2" key="1">
    <citation type="submission" date="2019-10" db="EMBL/GenBank/DDBJ databases">
        <authorList>
            <person name="Palmer J.M."/>
        </authorList>
    </citation>
    <scope>NUCLEOTIDE SEQUENCE [LARGE SCALE GENOMIC DNA]</scope>
    <source>
        <strain evidence="1 2">TWF718</strain>
    </source>
</reference>
<gene>
    <name evidence="1" type="ORF">TWF718_006402</name>
</gene>
<comment type="caution">
    <text evidence="1">The sequence shown here is derived from an EMBL/GenBank/DDBJ whole genome shotgun (WGS) entry which is preliminary data.</text>
</comment>
<dbReference type="PANTHER" id="PTHR38436:SF3">
    <property type="entry name" value="CARBOXYMETHYLENEBUTENOLIDASE-RELATED"/>
    <property type="match status" value="1"/>
</dbReference>
<dbReference type="GO" id="GO:0030638">
    <property type="term" value="P:polyketide metabolic process"/>
    <property type="evidence" value="ECO:0007669"/>
    <property type="project" value="InterPro"/>
</dbReference>
<dbReference type="SUPFAM" id="SSF54427">
    <property type="entry name" value="NTF2-like"/>
    <property type="match status" value="1"/>
</dbReference>
<evidence type="ECO:0000313" key="1">
    <source>
        <dbReference type="EMBL" id="KAK6348613.1"/>
    </source>
</evidence>
<keyword evidence="2" id="KW-1185">Reference proteome</keyword>
<proteinExistence type="predicted"/>
<dbReference type="Proteomes" id="UP001313282">
    <property type="component" value="Unassembled WGS sequence"/>
</dbReference>
<accession>A0AAN8N4Y0</accession>
<dbReference type="InterPro" id="IPR032710">
    <property type="entry name" value="NTF2-like_dom_sf"/>
</dbReference>
<organism evidence="1 2">
    <name type="scientific">Orbilia javanica</name>
    <dbReference type="NCBI Taxonomy" id="47235"/>
    <lineage>
        <taxon>Eukaryota</taxon>
        <taxon>Fungi</taxon>
        <taxon>Dikarya</taxon>
        <taxon>Ascomycota</taxon>
        <taxon>Pezizomycotina</taxon>
        <taxon>Orbiliomycetes</taxon>
        <taxon>Orbiliales</taxon>
        <taxon>Orbiliaceae</taxon>
        <taxon>Orbilia</taxon>
    </lineage>
</organism>
<dbReference type="PANTHER" id="PTHR38436">
    <property type="entry name" value="POLYKETIDE CYCLASE SNOAL-LIKE DOMAIN"/>
    <property type="match status" value="1"/>
</dbReference>
<evidence type="ECO:0008006" key="3">
    <source>
        <dbReference type="Google" id="ProtNLM"/>
    </source>
</evidence>
<dbReference type="InterPro" id="IPR009959">
    <property type="entry name" value="Cyclase_SnoaL-like"/>
</dbReference>
<dbReference type="AlphaFoldDB" id="A0AAN8N4Y0"/>
<dbReference type="EMBL" id="JAVHNR010000003">
    <property type="protein sequence ID" value="KAK6348613.1"/>
    <property type="molecule type" value="Genomic_DNA"/>
</dbReference>
<dbReference type="Gene3D" id="3.10.450.50">
    <property type="match status" value="1"/>
</dbReference>
<name>A0AAN8N4Y0_9PEZI</name>